<evidence type="ECO:0000256" key="6">
    <source>
        <dbReference type="ARBA" id="ARBA00022840"/>
    </source>
</evidence>
<keyword evidence="4 8" id="KW-0547">Nucleotide-binding</keyword>
<comment type="similarity">
    <text evidence="2 8">Belongs to the SAICAR synthetase family.</text>
</comment>
<comment type="catalytic activity">
    <reaction evidence="7 8">
        <text>5-amino-1-(5-phospho-D-ribosyl)imidazole-4-carboxylate + L-aspartate + ATP = (2S)-2-[5-amino-1-(5-phospho-beta-D-ribosyl)imidazole-4-carboxamido]succinate + ADP + phosphate + 2 H(+)</text>
        <dbReference type="Rhea" id="RHEA:22628"/>
        <dbReference type="ChEBI" id="CHEBI:15378"/>
        <dbReference type="ChEBI" id="CHEBI:29991"/>
        <dbReference type="ChEBI" id="CHEBI:30616"/>
        <dbReference type="ChEBI" id="CHEBI:43474"/>
        <dbReference type="ChEBI" id="CHEBI:58443"/>
        <dbReference type="ChEBI" id="CHEBI:77657"/>
        <dbReference type="ChEBI" id="CHEBI:456216"/>
        <dbReference type="EC" id="6.3.2.6"/>
    </reaction>
</comment>
<dbReference type="GO" id="GO:0006189">
    <property type="term" value="P:'de novo' IMP biosynthetic process"/>
    <property type="evidence" value="ECO:0007669"/>
    <property type="project" value="UniProtKB-UniRule"/>
</dbReference>
<evidence type="ECO:0000256" key="8">
    <source>
        <dbReference type="HAMAP-Rule" id="MF_00137"/>
    </source>
</evidence>
<evidence type="ECO:0000256" key="1">
    <source>
        <dbReference type="ARBA" id="ARBA00004672"/>
    </source>
</evidence>
<dbReference type="InterPro" id="IPR001636">
    <property type="entry name" value="SAICAR_synth"/>
</dbReference>
<dbReference type="Gene3D" id="3.30.470.20">
    <property type="entry name" value="ATP-grasp fold, B domain"/>
    <property type="match status" value="1"/>
</dbReference>
<feature type="domain" description="SAICAR synthetase/ADE2 N-terminal" evidence="9">
    <location>
        <begin position="16"/>
        <end position="268"/>
    </location>
</feature>
<evidence type="ECO:0000256" key="2">
    <source>
        <dbReference type="ARBA" id="ARBA00010190"/>
    </source>
</evidence>
<dbReference type="HAMAP" id="MF_00137">
    <property type="entry name" value="SAICAR_synth"/>
    <property type="match status" value="1"/>
</dbReference>
<keyword evidence="5 8" id="KW-0658">Purine biosynthesis</keyword>
<keyword evidence="6 8" id="KW-0067">ATP-binding</keyword>
<evidence type="ECO:0000259" key="9">
    <source>
        <dbReference type="Pfam" id="PF01259"/>
    </source>
</evidence>
<dbReference type="Proteomes" id="UP000179243">
    <property type="component" value="Unassembled WGS sequence"/>
</dbReference>
<comment type="pathway">
    <text evidence="1 8">Purine metabolism; IMP biosynthesis via de novo pathway; 5-amino-1-(5-phospho-D-ribosyl)imidazole-4-carboxamide from 5-amino-1-(5-phospho-D-ribosyl)imidazole-4-carboxylate: step 1/2.</text>
</comment>
<proteinExistence type="inferred from homology"/>
<sequence length="293" mass="34031">MKKPIFQSDIKEYPLFRRGKVRDVYDMNDKLLIVASDRISAFDVVMPRAIPEKGIILNQMSLFWFNFIKDIVKNHLLVTKFEEFPENLRKYKAMLKDRAVIVRKAERFDIECVVRGYVTGSAWADYKKTGRICGIDLPKGLTESEKLPEPIFTPAFKAEQGEHDENIDFDKTVKIVGKENADKLRTLSLSIYDKCEKYASSRGIIIADTKFEFGLIDGEICLIDEVLSPDSSRFWPKDQYKTGQTQNSFDKQYLRDYLNTLDWDKKAPAPDLPDHVVENTLKKYQEAYRIICK</sequence>
<organism evidence="10 11">
    <name type="scientific">Candidatus Raymondbacteria bacterium RIFOXYD12_FULL_49_13</name>
    <dbReference type="NCBI Taxonomy" id="1817890"/>
    <lineage>
        <taxon>Bacteria</taxon>
        <taxon>Raymondiibacteriota</taxon>
    </lineage>
</organism>
<dbReference type="InterPro" id="IPR028923">
    <property type="entry name" value="SAICAR_synt/ADE2_N"/>
</dbReference>
<dbReference type="NCBIfam" id="TIGR00081">
    <property type="entry name" value="purC"/>
    <property type="match status" value="1"/>
</dbReference>
<protein>
    <recommendedName>
        <fullName evidence="8">Phosphoribosylaminoimidazole-succinocarboxamide synthase</fullName>
        <ecNumber evidence="8">6.3.2.6</ecNumber>
    </recommendedName>
    <alternativeName>
        <fullName evidence="8">SAICAR synthetase</fullName>
    </alternativeName>
</protein>
<name>A0A1F7F502_UNCRA</name>
<evidence type="ECO:0000256" key="3">
    <source>
        <dbReference type="ARBA" id="ARBA00022598"/>
    </source>
</evidence>
<dbReference type="GO" id="GO:0004639">
    <property type="term" value="F:phosphoribosylaminoimidazolesuccinocarboxamide synthase activity"/>
    <property type="evidence" value="ECO:0007669"/>
    <property type="project" value="UniProtKB-UniRule"/>
</dbReference>
<evidence type="ECO:0000256" key="4">
    <source>
        <dbReference type="ARBA" id="ARBA00022741"/>
    </source>
</evidence>
<accession>A0A1F7F502</accession>
<evidence type="ECO:0000256" key="5">
    <source>
        <dbReference type="ARBA" id="ARBA00022755"/>
    </source>
</evidence>
<dbReference type="CDD" id="cd01414">
    <property type="entry name" value="SAICAR_synt_Sc"/>
    <property type="match status" value="1"/>
</dbReference>
<dbReference type="NCBIfam" id="NF010568">
    <property type="entry name" value="PRK13961.1"/>
    <property type="match status" value="1"/>
</dbReference>
<dbReference type="FunFam" id="3.30.470.20:FF:000015">
    <property type="entry name" value="Phosphoribosylaminoimidazole-succinocarboxamide synthase"/>
    <property type="match status" value="1"/>
</dbReference>
<dbReference type="AlphaFoldDB" id="A0A1F7F502"/>
<dbReference type="InterPro" id="IPR018236">
    <property type="entry name" value="SAICAR_synthetase_CS"/>
</dbReference>
<dbReference type="EC" id="6.3.2.6" evidence="8"/>
<dbReference type="Pfam" id="PF01259">
    <property type="entry name" value="SAICAR_synt"/>
    <property type="match status" value="1"/>
</dbReference>
<dbReference type="UniPathway" id="UPA00074">
    <property type="reaction ID" value="UER00131"/>
</dbReference>
<evidence type="ECO:0000256" key="7">
    <source>
        <dbReference type="ARBA" id="ARBA00048475"/>
    </source>
</evidence>
<evidence type="ECO:0000313" key="11">
    <source>
        <dbReference type="Proteomes" id="UP000179243"/>
    </source>
</evidence>
<comment type="caution">
    <text evidence="10">The sequence shown here is derived from an EMBL/GenBank/DDBJ whole genome shotgun (WGS) entry which is preliminary data.</text>
</comment>
<dbReference type="PANTHER" id="PTHR43700">
    <property type="entry name" value="PHOSPHORIBOSYLAMINOIMIDAZOLE-SUCCINOCARBOXAMIDE SYNTHASE"/>
    <property type="match status" value="1"/>
</dbReference>
<dbReference type="EMBL" id="MFYX01000120">
    <property type="protein sequence ID" value="OGK01745.1"/>
    <property type="molecule type" value="Genomic_DNA"/>
</dbReference>
<dbReference type="PANTHER" id="PTHR43700:SF1">
    <property type="entry name" value="PHOSPHORIBOSYLAMINOIMIDAZOLE-SUCCINOCARBOXAMIDE SYNTHASE"/>
    <property type="match status" value="1"/>
</dbReference>
<dbReference type="SUPFAM" id="SSF56104">
    <property type="entry name" value="SAICAR synthase-like"/>
    <property type="match status" value="1"/>
</dbReference>
<evidence type="ECO:0000313" key="10">
    <source>
        <dbReference type="EMBL" id="OGK01745.1"/>
    </source>
</evidence>
<gene>
    <name evidence="8" type="primary">purC</name>
    <name evidence="10" type="ORF">A2519_22945</name>
</gene>
<dbReference type="GO" id="GO:0005524">
    <property type="term" value="F:ATP binding"/>
    <property type="evidence" value="ECO:0007669"/>
    <property type="project" value="UniProtKB-KW"/>
</dbReference>
<reference evidence="10 11" key="1">
    <citation type="journal article" date="2016" name="Nat. Commun.">
        <title>Thousands of microbial genomes shed light on interconnected biogeochemical processes in an aquifer system.</title>
        <authorList>
            <person name="Anantharaman K."/>
            <person name="Brown C.T."/>
            <person name="Hug L.A."/>
            <person name="Sharon I."/>
            <person name="Castelle C.J."/>
            <person name="Probst A.J."/>
            <person name="Thomas B.C."/>
            <person name="Singh A."/>
            <person name="Wilkins M.J."/>
            <person name="Karaoz U."/>
            <person name="Brodie E.L."/>
            <person name="Williams K.H."/>
            <person name="Hubbard S.S."/>
            <person name="Banfield J.F."/>
        </authorList>
    </citation>
    <scope>NUCLEOTIDE SEQUENCE [LARGE SCALE GENOMIC DNA]</scope>
</reference>
<keyword evidence="3 8" id="KW-0436">Ligase</keyword>
<dbReference type="Gene3D" id="3.30.200.20">
    <property type="entry name" value="Phosphorylase Kinase, domain 1"/>
    <property type="match status" value="1"/>
</dbReference>
<dbReference type="PROSITE" id="PS01058">
    <property type="entry name" value="SAICAR_SYNTHETASE_2"/>
    <property type="match status" value="1"/>
</dbReference>
<dbReference type="GO" id="GO:0005737">
    <property type="term" value="C:cytoplasm"/>
    <property type="evidence" value="ECO:0007669"/>
    <property type="project" value="TreeGrafter"/>
</dbReference>